<dbReference type="PANTHER" id="PTHR22639:SF3">
    <property type="entry name" value="ZINC FINGER CCHC DOMAIN-CONTAINING PROTEIN 3"/>
    <property type="match status" value="1"/>
</dbReference>
<dbReference type="GO" id="GO:0008270">
    <property type="term" value="F:zinc ion binding"/>
    <property type="evidence" value="ECO:0007669"/>
    <property type="project" value="UniProtKB-KW"/>
</dbReference>
<dbReference type="Proteomes" id="UP000663879">
    <property type="component" value="Unassembled WGS sequence"/>
</dbReference>
<evidence type="ECO:0000259" key="2">
    <source>
        <dbReference type="PROSITE" id="PS50158"/>
    </source>
</evidence>
<dbReference type="EMBL" id="CAJNOC010004383">
    <property type="protein sequence ID" value="CAF1019702.1"/>
    <property type="molecule type" value="Genomic_DNA"/>
</dbReference>
<name>A0A814I534_9BILA</name>
<dbReference type="GO" id="GO:0003723">
    <property type="term" value="F:RNA binding"/>
    <property type="evidence" value="ECO:0007669"/>
    <property type="project" value="InterPro"/>
</dbReference>
<dbReference type="PANTHER" id="PTHR22639">
    <property type="entry name" value="GAG-RELATED PROTEIN"/>
    <property type="match status" value="1"/>
</dbReference>
<evidence type="ECO:0000256" key="1">
    <source>
        <dbReference type="PROSITE-ProRule" id="PRU00047"/>
    </source>
</evidence>
<keyword evidence="1" id="KW-0862">Zinc</keyword>
<dbReference type="SMART" id="SM00343">
    <property type="entry name" value="ZnF_C2HC"/>
    <property type="match status" value="3"/>
</dbReference>
<gene>
    <name evidence="3" type="ORF">OXX778_LOCUS17316</name>
</gene>
<protein>
    <recommendedName>
        <fullName evidence="2">CCHC-type domain-containing protein</fullName>
    </recommendedName>
</protein>
<dbReference type="InterPro" id="IPR042509">
    <property type="entry name" value="ZCCHC3"/>
</dbReference>
<dbReference type="OrthoDB" id="6776451at2759"/>
<keyword evidence="1" id="KW-0863">Zinc-finger</keyword>
<sequence length="527" mass="60380">MSSTSMKHKVVPAFIYCKACKKCGGLNHKDSDCRQKNLRCLNCAATNHSTYVCSTKKYVCLNCNGQHSCLSEMCPKIIENIMELLTQIHKKPSYSSKVRSTPYSLDQVPSRSQVFYQQNQQVKPNNYHIPAFYLSQPLTPFNIQPSPNPTPINTQCQPTQQTNATGLQQSTVYFPTPQELIDPLNEQRNIAPKNYTIKFSSNRKFEDKYKDYFVLADYIASLKPNISITAAYISKNDELIIKTSDFKNLDDLRVWPENAFDYGLKVIIKQKKFYLALQNVDINFDIESQRSKQYLKTEYGIDDTLRMFKKLTKPKLTIVKGVTSDENKLNELIKTGYIKIGYSRIKVTPWRFGIAPDQCFKCQKFGHSAVNCQEKEEVCLRCSQNHNFKKCPIKNPQEFRCANCRGDHAACSKSCSKLIIAVEAKKQKLDKKMERTQPMVRLNSQFKSNQIPLSQALGLVKLIIELFKNLNQVTAAANEDPTPILNLITQNLGSEFSQQIGSSLFRRLDQEDQFMASRFIDNENVEF</sequence>
<organism evidence="3 4">
    <name type="scientific">Brachionus calyciflorus</name>
    <dbReference type="NCBI Taxonomy" id="104777"/>
    <lineage>
        <taxon>Eukaryota</taxon>
        <taxon>Metazoa</taxon>
        <taxon>Spiralia</taxon>
        <taxon>Gnathifera</taxon>
        <taxon>Rotifera</taxon>
        <taxon>Eurotatoria</taxon>
        <taxon>Monogononta</taxon>
        <taxon>Pseudotrocha</taxon>
        <taxon>Ploima</taxon>
        <taxon>Brachionidae</taxon>
        <taxon>Brachionus</taxon>
    </lineage>
</organism>
<dbReference type="InterPro" id="IPR001878">
    <property type="entry name" value="Znf_CCHC"/>
</dbReference>
<accession>A0A814I534</accession>
<dbReference type="AlphaFoldDB" id="A0A814I534"/>
<keyword evidence="1" id="KW-0479">Metal-binding</keyword>
<evidence type="ECO:0000313" key="4">
    <source>
        <dbReference type="Proteomes" id="UP000663879"/>
    </source>
</evidence>
<dbReference type="PROSITE" id="PS50158">
    <property type="entry name" value="ZF_CCHC"/>
    <property type="match status" value="1"/>
</dbReference>
<dbReference type="GO" id="GO:0002218">
    <property type="term" value="P:activation of innate immune response"/>
    <property type="evidence" value="ECO:0007669"/>
    <property type="project" value="InterPro"/>
</dbReference>
<dbReference type="InterPro" id="IPR036875">
    <property type="entry name" value="Znf_CCHC_sf"/>
</dbReference>
<keyword evidence="4" id="KW-1185">Reference proteome</keyword>
<proteinExistence type="predicted"/>
<comment type="caution">
    <text evidence="3">The sequence shown here is derived from an EMBL/GenBank/DDBJ whole genome shotgun (WGS) entry which is preliminary data.</text>
</comment>
<dbReference type="SUPFAM" id="SSF57756">
    <property type="entry name" value="Retrovirus zinc finger-like domains"/>
    <property type="match status" value="1"/>
</dbReference>
<evidence type="ECO:0000313" key="3">
    <source>
        <dbReference type="EMBL" id="CAF1019702.1"/>
    </source>
</evidence>
<reference evidence="3" key="1">
    <citation type="submission" date="2021-02" db="EMBL/GenBank/DDBJ databases">
        <authorList>
            <person name="Nowell W R."/>
        </authorList>
    </citation>
    <scope>NUCLEOTIDE SEQUENCE</scope>
    <source>
        <strain evidence="3">Ploen Becks lab</strain>
    </source>
</reference>
<dbReference type="GO" id="GO:0003690">
    <property type="term" value="F:double-stranded DNA binding"/>
    <property type="evidence" value="ECO:0007669"/>
    <property type="project" value="InterPro"/>
</dbReference>
<feature type="domain" description="CCHC-type" evidence="2">
    <location>
        <begin position="359"/>
        <end position="374"/>
    </location>
</feature>